<evidence type="ECO:0000313" key="3">
    <source>
        <dbReference type="EMBL" id="AJQ97613.1"/>
    </source>
</evidence>
<dbReference type="InterPro" id="IPR007607">
    <property type="entry name" value="BacA/B"/>
</dbReference>
<dbReference type="STRING" id="1445510.YC6258_05585"/>
<gene>
    <name evidence="3" type="ORF">YC6258_05585</name>
</gene>
<dbReference type="EMBL" id="CP007142">
    <property type="protein sequence ID" value="AJQ97613.1"/>
    <property type="molecule type" value="Genomic_DNA"/>
</dbReference>
<proteinExistence type="inferred from homology"/>
<dbReference type="Pfam" id="PF04519">
    <property type="entry name" value="Bactofilin"/>
    <property type="match status" value="1"/>
</dbReference>
<evidence type="ECO:0000256" key="2">
    <source>
        <dbReference type="SAM" id="MobiDB-lite"/>
    </source>
</evidence>
<dbReference type="AlphaFoldDB" id="A0A0C5VWC0"/>
<comment type="similarity">
    <text evidence="1">Belongs to the bactofilin family.</text>
</comment>
<reference evidence="3 4" key="1">
    <citation type="submission" date="2014-01" db="EMBL/GenBank/DDBJ databases">
        <title>Full genme sequencing of cellulolytic bacterium Gynuella sunshinyii YC6258T gen. nov., sp. nov.</title>
        <authorList>
            <person name="Khan H."/>
            <person name="Chung E.J."/>
            <person name="Chung Y.R."/>
        </authorList>
    </citation>
    <scope>NUCLEOTIDE SEQUENCE [LARGE SCALE GENOMIC DNA]</scope>
    <source>
        <strain evidence="3 4">YC6258</strain>
    </source>
</reference>
<sequence length="145" mass="15687">MWGNDKNVKHDITIISNNSEVVGDLKVKGELHLDGKITGNILAEDDSAAVVKISDKGIIEGEIKAPKVIVNGTVKGDIYSSEHIELAQKANVEGDVHYKMMEMVLGARVNGKLLHRDDAKPKKGLFSGKGNDKTVLSLPESQNNT</sequence>
<name>A0A0C5VWC0_9GAMM</name>
<dbReference type="Proteomes" id="UP000032266">
    <property type="component" value="Chromosome"/>
</dbReference>
<dbReference type="PANTHER" id="PTHR35024:SF4">
    <property type="entry name" value="POLYMER-FORMING CYTOSKELETAL PROTEIN"/>
    <property type="match status" value="1"/>
</dbReference>
<dbReference type="HOGENOM" id="CLU_072799_7_0_6"/>
<organism evidence="3 4">
    <name type="scientific">Gynuella sunshinyii YC6258</name>
    <dbReference type="NCBI Taxonomy" id="1445510"/>
    <lineage>
        <taxon>Bacteria</taxon>
        <taxon>Pseudomonadati</taxon>
        <taxon>Pseudomonadota</taxon>
        <taxon>Gammaproteobacteria</taxon>
        <taxon>Oceanospirillales</taxon>
        <taxon>Saccharospirillaceae</taxon>
        <taxon>Gynuella</taxon>
    </lineage>
</organism>
<accession>A0A0C5VWC0</accession>
<dbReference type="KEGG" id="gsn:YC6258_05585"/>
<feature type="region of interest" description="Disordered" evidence="2">
    <location>
        <begin position="120"/>
        <end position="145"/>
    </location>
</feature>
<keyword evidence="4" id="KW-1185">Reference proteome</keyword>
<evidence type="ECO:0000256" key="1">
    <source>
        <dbReference type="ARBA" id="ARBA00044755"/>
    </source>
</evidence>
<dbReference type="PANTHER" id="PTHR35024">
    <property type="entry name" value="HYPOTHETICAL CYTOSOLIC PROTEIN"/>
    <property type="match status" value="1"/>
</dbReference>
<protein>
    <submittedName>
        <fullName evidence="3">Integral membrane protein CcmA involved in cell shape determination</fullName>
    </submittedName>
</protein>
<evidence type="ECO:0000313" key="4">
    <source>
        <dbReference type="Proteomes" id="UP000032266"/>
    </source>
</evidence>